<sequence>MVKHRKKTTRRDLVAEHFRAENTHGCIAGRSGAVKLITNLSSSPSVPRFGDRGLRRWRAWIWSREHNLSSSSSKPWFEDRGRRLWRALVWGQTSSSPSEPK</sequence>
<protein>
    <submittedName>
        <fullName evidence="1">Uncharacterized protein</fullName>
    </submittedName>
</protein>
<evidence type="ECO:0000313" key="1">
    <source>
        <dbReference type="EMBL" id="GMN35263.1"/>
    </source>
</evidence>
<name>A0AA87ZXI7_FICCA</name>
<evidence type="ECO:0000313" key="2">
    <source>
        <dbReference type="Proteomes" id="UP001187192"/>
    </source>
</evidence>
<dbReference type="AlphaFoldDB" id="A0AA87ZXI7"/>
<dbReference type="EMBL" id="BTGU01000005">
    <property type="protein sequence ID" value="GMN35263.1"/>
    <property type="molecule type" value="Genomic_DNA"/>
</dbReference>
<gene>
    <name evidence="1" type="ORF">TIFTF001_005192</name>
</gene>
<accession>A0AA87ZXI7</accession>
<comment type="caution">
    <text evidence="1">The sequence shown here is derived from an EMBL/GenBank/DDBJ whole genome shotgun (WGS) entry which is preliminary data.</text>
</comment>
<dbReference type="Proteomes" id="UP001187192">
    <property type="component" value="Unassembled WGS sequence"/>
</dbReference>
<reference evidence="1" key="1">
    <citation type="submission" date="2023-07" db="EMBL/GenBank/DDBJ databases">
        <title>draft genome sequence of fig (Ficus carica).</title>
        <authorList>
            <person name="Takahashi T."/>
            <person name="Nishimura K."/>
        </authorList>
    </citation>
    <scope>NUCLEOTIDE SEQUENCE</scope>
</reference>
<organism evidence="1 2">
    <name type="scientific">Ficus carica</name>
    <name type="common">Common fig</name>
    <dbReference type="NCBI Taxonomy" id="3494"/>
    <lineage>
        <taxon>Eukaryota</taxon>
        <taxon>Viridiplantae</taxon>
        <taxon>Streptophyta</taxon>
        <taxon>Embryophyta</taxon>
        <taxon>Tracheophyta</taxon>
        <taxon>Spermatophyta</taxon>
        <taxon>Magnoliopsida</taxon>
        <taxon>eudicotyledons</taxon>
        <taxon>Gunneridae</taxon>
        <taxon>Pentapetalae</taxon>
        <taxon>rosids</taxon>
        <taxon>fabids</taxon>
        <taxon>Rosales</taxon>
        <taxon>Moraceae</taxon>
        <taxon>Ficeae</taxon>
        <taxon>Ficus</taxon>
    </lineage>
</organism>
<keyword evidence="2" id="KW-1185">Reference proteome</keyword>
<proteinExistence type="predicted"/>